<dbReference type="AlphaFoldDB" id="A0A8T0TEV1"/>
<organism evidence="1 2">
    <name type="scientific">Panicum virgatum</name>
    <name type="common">Blackwell switchgrass</name>
    <dbReference type="NCBI Taxonomy" id="38727"/>
    <lineage>
        <taxon>Eukaryota</taxon>
        <taxon>Viridiplantae</taxon>
        <taxon>Streptophyta</taxon>
        <taxon>Embryophyta</taxon>
        <taxon>Tracheophyta</taxon>
        <taxon>Spermatophyta</taxon>
        <taxon>Magnoliopsida</taxon>
        <taxon>Liliopsida</taxon>
        <taxon>Poales</taxon>
        <taxon>Poaceae</taxon>
        <taxon>PACMAD clade</taxon>
        <taxon>Panicoideae</taxon>
        <taxon>Panicodae</taxon>
        <taxon>Paniceae</taxon>
        <taxon>Panicinae</taxon>
        <taxon>Panicum</taxon>
        <taxon>Panicum sect. Hiantes</taxon>
    </lineage>
</organism>
<reference evidence="1" key="1">
    <citation type="submission" date="2020-05" db="EMBL/GenBank/DDBJ databases">
        <title>WGS assembly of Panicum virgatum.</title>
        <authorList>
            <person name="Lovell J.T."/>
            <person name="Jenkins J."/>
            <person name="Shu S."/>
            <person name="Juenger T.E."/>
            <person name="Schmutz J."/>
        </authorList>
    </citation>
    <scope>NUCLEOTIDE SEQUENCE</scope>
    <source>
        <strain evidence="1">AP13</strain>
    </source>
</reference>
<comment type="caution">
    <text evidence="1">The sequence shown here is derived from an EMBL/GenBank/DDBJ whole genome shotgun (WGS) entry which is preliminary data.</text>
</comment>
<dbReference type="EMBL" id="CM029044">
    <property type="protein sequence ID" value="KAG2607564.1"/>
    <property type="molecule type" value="Genomic_DNA"/>
</dbReference>
<accession>A0A8T0TEV1</accession>
<dbReference type="Proteomes" id="UP000823388">
    <property type="component" value="Chromosome 4N"/>
</dbReference>
<gene>
    <name evidence="1" type="ORF">PVAP13_4NG257922</name>
</gene>
<evidence type="ECO:0000313" key="1">
    <source>
        <dbReference type="EMBL" id="KAG2607564.1"/>
    </source>
</evidence>
<protein>
    <submittedName>
        <fullName evidence="1">Uncharacterized protein</fullName>
    </submittedName>
</protein>
<name>A0A8T0TEV1_PANVG</name>
<proteinExistence type="predicted"/>
<evidence type="ECO:0000313" key="2">
    <source>
        <dbReference type="Proteomes" id="UP000823388"/>
    </source>
</evidence>
<sequence>MLKRLIVDATGYMRNTSRGIEKRELLQTSHQVAK</sequence>
<keyword evidence="2" id="KW-1185">Reference proteome</keyword>